<accession>A0A0F9Z7D0</accession>
<evidence type="ECO:0000313" key="1">
    <source>
        <dbReference type="EMBL" id="KKO73844.1"/>
    </source>
</evidence>
<keyword evidence="2" id="KW-1185">Reference proteome</keyword>
<dbReference type="RefSeq" id="XP_024329586.1">
    <property type="nucleotide sequence ID" value="XM_024474547.1"/>
</dbReference>
<dbReference type="VEuPathDB" id="MicrosporidiaDB:G9O61_00g004250"/>
<evidence type="ECO:0000313" key="2">
    <source>
        <dbReference type="Proteomes" id="UP000034350"/>
    </source>
</evidence>
<name>A0A0F9Z7D0_9MICR</name>
<organism evidence="1 2">
    <name type="scientific">Vairimorpha ceranae</name>
    <dbReference type="NCBI Taxonomy" id="40302"/>
    <lineage>
        <taxon>Eukaryota</taxon>
        <taxon>Fungi</taxon>
        <taxon>Fungi incertae sedis</taxon>
        <taxon>Microsporidia</taxon>
        <taxon>Nosematidae</taxon>
        <taxon>Vairimorpha</taxon>
    </lineage>
</organism>
<sequence length="113" mass="12944">MNQIFSETIRIYKHRGIKKILSKIRQRLNHNYLTSINSIPEVIAYGNNMFNPGGCREVYTEVNTKPTAVKNCTKYKIGNVVNIKLFLADKTSQQYGGPYTIEKVSAKGFWIKV</sequence>
<dbReference type="GeneID" id="36319471"/>
<comment type="caution">
    <text evidence="1">The sequence shown here is derived from an EMBL/GenBank/DDBJ whole genome shotgun (WGS) entry which is preliminary data.</text>
</comment>
<dbReference type="VEuPathDB" id="MicrosporidiaDB:AAJ76_2060001793"/>
<dbReference type="Proteomes" id="UP000034350">
    <property type="component" value="Unassembled WGS sequence"/>
</dbReference>
<protein>
    <submittedName>
        <fullName evidence="1">Pol polyprotein</fullName>
    </submittedName>
</protein>
<reference evidence="1 2" key="1">
    <citation type="journal article" date="2015" name="Environ. Microbiol.">
        <title>Genome analyses suggest the presence of polyploidy and recent human-driven expansions in eight global populations of the honeybee pathogen Nosema ceranae.</title>
        <authorList>
            <person name="Pelin A."/>
            <person name="Selman M."/>
            <person name="Aris-Brosou S."/>
            <person name="Farinelli L."/>
            <person name="Corradi N."/>
        </authorList>
    </citation>
    <scope>NUCLEOTIDE SEQUENCE [LARGE SCALE GENOMIC DNA]</scope>
    <source>
        <strain evidence="1 2">PA08 1199</strain>
    </source>
</reference>
<proteinExistence type="predicted"/>
<dbReference type="EMBL" id="JPQZ01000206">
    <property type="protein sequence ID" value="KKO73844.1"/>
    <property type="molecule type" value="Genomic_DNA"/>
</dbReference>
<gene>
    <name evidence="1" type="ORF">AAJ76_2060001793</name>
</gene>
<dbReference type="AlphaFoldDB" id="A0A0F9Z7D0"/>